<feature type="transmembrane region" description="Helical" evidence="1">
    <location>
        <begin position="155"/>
        <end position="182"/>
    </location>
</feature>
<organism evidence="2 3">
    <name type="scientific">Roridomyces roridus</name>
    <dbReference type="NCBI Taxonomy" id="1738132"/>
    <lineage>
        <taxon>Eukaryota</taxon>
        <taxon>Fungi</taxon>
        <taxon>Dikarya</taxon>
        <taxon>Basidiomycota</taxon>
        <taxon>Agaricomycotina</taxon>
        <taxon>Agaricomycetes</taxon>
        <taxon>Agaricomycetidae</taxon>
        <taxon>Agaricales</taxon>
        <taxon>Marasmiineae</taxon>
        <taxon>Mycenaceae</taxon>
        <taxon>Roridomyces</taxon>
    </lineage>
</organism>
<keyword evidence="1" id="KW-0472">Membrane</keyword>
<keyword evidence="1" id="KW-1133">Transmembrane helix</keyword>
<evidence type="ECO:0000313" key="3">
    <source>
        <dbReference type="Proteomes" id="UP001221142"/>
    </source>
</evidence>
<dbReference type="PANTHER" id="PTHR40465">
    <property type="entry name" value="CHROMOSOME 1, WHOLE GENOME SHOTGUN SEQUENCE"/>
    <property type="match status" value="1"/>
</dbReference>
<reference evidence="2" key="1">
    <citation type="submission" date="2023-03" db="EMBL/GenBank/DDBJ databases">
        <title>Massive genome expansion in bonnet fungi (Mycena s.s.) driven by repeated elements and novel gene families across ecological guilds.</title>
        <authorList>
            <consortium name="Lawrence Berkeley National Laboratory"/>
            <person name="Harder C.B."/>
            <person name="Miyauchi S."/>
            <person name="Viragh M."/>
            <person name="Kuo A."/>
            <person name="Thoen E."/>
            <person name="Andreopoulos B."/>
            <person name="Lu D."/>
            <person name="Skrede I."/>
            <person name="Drula E."/>
            <person name="Henrissat B."/>
            <person name="Morin E."/>
            <person name="Kohler A."/>
            <person name="Barry K."/>
            <person name="LaButti K."/>
            <person name="Morin E."/>
            <person name="Salamov A."/>
            <person name="Lipzen A."/>
            <person name="Mereny Z."/>
            <person name="Hegedus B."/>
            <person name="Baldrian P."/>
            <person name="Stursova M."/>
            <person name="Weitz H."/>
            <person name="Taylor A."/>
            <person name="Grigoriev I.V."/>
            <person name="Nagy L.G."/>
            <person name="Martin F."/>
            <person name="Kauserud H."/>
        </authorList>
    </citation>
    <scope>NUCLEOTIDE SEQUENCE</scope>
    <source>
        <strain evidence="2">9284</strain>
    </source>
</reference>
<dbReference type="Proteomes" id="UP001221142">
    <property type="component" value="Unassembled WGS sequence"/>
</dbReference>
<sequence length="254" mass="27954">MSMEVPNEIAHYLLGPWLIGTCVELVFQGVLLAQFAKYFTVFPGDPPSLKTFVGVLLVLTCLKSADAFAIIWHLMISEFGNPVSFYLGVRYWYHGCNGIFAHTIAVYVQSYYCFRLFVLCRRWYLVAAVSVLLFLSYAVIWVGTMLSVQGNGQEAAAWFVAYPALVLAGDCVLTATTAHYLLKSRRVTPSSAGLLKALTVLVFQTAAPAAICAILTFILALTFPNRYPSARIAVSHGPNIVLAKLYAFSLMTGR</sequence>
<feature type="transmembrane region" description="Helical" evidence="1">
    <location>
        <begin position="52"/>
        <end position="72"/>
    </location>
</feature>
<accession>A0AAD7B2H9</accession>
<feature type="transmembrane region" description="Helical" evidence="1">
    <location>
        <begin position="123"/>
        <end position="143"/>
    </location>
</feature>
<feature type="transmembrane region" description="Helical" evidence="1">
    <location>
        <begin position="194"/>
        <end position="221"/>
    </location>
</feature>
<dbReference type="PANTHER" id="PTHR40465:SF1">
    <property type="entry name" value="DUF6534 DOMAIN-CONTAINING PROTEIN"/>
    <property type="match status" value="1"/>
</dbReference>
<gene>
    <name evidence="2" type="ORF">FB45DRAFT_1067826</name>
</gene>
<protein>
    <submittedName>
        <fullName evidence="2">Uncharacterized protein</fullName>
    </submittedName>
</protein>
<dbReference type="AlphaFoldDB" id="A0AAD7B2H9"/>
<evidence type="ECO:0000256" key="1">
    <source>
        <dbReference type="SAM" id="Phobius"/>
    </source>
</evidence>
<evidence type="ECO:0000313" key="2">
    <source>
        <dbReference type="EMBL" id="KAJ7607533.1"/>
    </source>
</evidence>
<comment type="caution">
    <text evidence="2">The sequence shown here is derived from an EMBL/GenBank/DDBJ whole genome shotgun (WGS) entry which is preliminary data.</text>
</comment>
<feature type="transmembrane region" description="Helical" evidence="1">
    <location>
        <begin position="92"/>
        <end position="114"/>
    </location>
</feature>
<keyword evidence="3" id="KW-1185">Reference proteome</keyword>
<name>A0AAD7B2H9_9AGAR</name>
<dbReference type="EMBL" id="JARKIF010000049">
    <property type="protein sequence ID" value="KAJ7607533.1"/>
    <property type="molecule type" value="Genomic_DNA"/>
</dbReference>
<keyword evidence="1" id="KW-0812">Transmembrane</keyword>
<proteinExistence type="predicted"/>
<feature type="transmembrane region" description="Helical" evidence="1">
    <location>
        <begin position="12"/>
        <end position="32"/>
    </location>
</feature>